<evidence type="ECO:0008006" key="3">
    <source>
        <dbReference type="Google" id="ProtNLM"/>
    </source>
</evidence>
<evidence type="ECO:0000313" key="2">
    <source>
        <dbReference type="Proteomes" id="UP000015525"/>
    </source>
</evidence>
<name>T0HGF2_9SPHN</name>
<accession>T0HGF2</accession>
<organism evidence="1 2">
    <name type="scientific">Sphingobium quisquiliarum P25</name>
    <dbReference type="NCBI Taxonomy" id="1329909"/>
    <lineage>
        <taxon>Bacteria</taxon>
        <taxon>Pseudomonadati</taxon>
        <taxon>Pseudomonadota</taxon>
        <taxon>Alphaproteobacteria</taxon>
        <taxon>Sphingomonadales</taxon>
        <taxon>Sphingomonadaceae</taxon>
        <taxon>Sphingobium</taxon>
    </lineage>
</organism>
<evidence type="ECO:0000313" key="1">
    <source>
        <dbReference type="EMBL" id="EQB11188.1"/>
    </source>
</evidence>
<comment type="caution">
    <text evidence="1">The sequence shown here is derived from an EMBL/GenBank/DDBJ whole genome shotgun (WGS) entry which is preliminary data.</text>
</comment>
<dbReference type="Proteomes" id="UP000015525">
    <property type="component" value="Unassembled WGS sequence"/>
</dbReference>
<keyword evidence="2" id="KW-1185">Reference proteome</keyword>
<dbReference type="PATRIC" id="fig|1329909.3.peg.655"/>
<sequence length="608" mass="66791">MPGPVLFGIEPIPGETLMSLVTRVVVRNILPSSHVILEQVGAPHAQNPTAAIVPGLDEALLAHILRLPVGEVTDRRHAPSDVEGFVQSFGVTVRADELVFRRRRFSPAAIAASPHIRATWSHKMVPCDTVTWDYLADACRCGAVQRWRAAYHLDRCDRCCRPLARVPAETVDPSLRDGLAFLIGLIDSAEDVRHAARAQLPGALYEWDGGMVFELALALTNLTATSYITRRGHQPPDDDLLCYTQALSQTADLIRGWPHSLLPALEAAVVDRSLSRRNVRYTGIADYIPALDSEVLPPIVREEINRVLAPIATAAGTTPDDQIAMMDAVDLSGWPLGTLAEERRAGRLKTRICFRANRVFPALDRAEVVWLRDFRDNRKSAEALSSALHLPRYAVPQLADAGLLTIEKHPFVVSLFDAHQLHKRELAEFVAALQAAQVPSDAIDNPVPLHRAARAIGGGLKPWGVIFSRMLTDASVTDRIAFSMTGGSINRICISAADARALRNLNLRHTQPSVIAPRCSQRDALEILNLPAKHAHLLKRFAGADDEWLMDWGDVLRLAGDRLTLTEMAARVDMNGAKLEALLESEGCPRSDDFGWLRTPALKALSRI</sequence>
<reference evidence="1 2" key="1">
    <citation type="journal article" date="2013" name="Genome Announc.">
        <title>Draft Genome Sequence of Sphingobium quisquiliarum Strain P25T, a Novel Hexachlorocyclohexane (HCH)-Degrading Bacterium Isolated from an HCH Dumpsite.</title>
        <authorList>
            <person name="Kumar Singh A."/>
            <person name="Sangwan N."/>
            <person name="Sharma A."/>
            <person name="Gupta V."/>
            <person name="Khurana J.P."/>
            <person name="Lal R."/>
        </authorList>
    </citation>
    <scope>NUCLEOTIDE SEQUENCE [LARGE SCALE GENOMIC DNA]</scope>
    <source>
        <strain evidence="1 2">P25</strain>
    </source>
</reference>
<dbReference type="EMBL" id="ATHO01000025">
    <property type="protein sequence ID" value="EQB11188.1"/>
    <property type="molecule type" value="Genomic_DNA"/>
</dbReference>
<dbReference type="AlphaFoldDB" id="T0HGF2"/>
<gene>
    <name evidence="1" type="ORF">L288_03465</name>
</gene>
<protein>
    <recommendedName>
        <fullName evidence="3">TniQ protein</fullName>
    </recommendedName>
</protein>
<proteinExistence type="predicted"/>